<name>A0A371ECS7_MUCPR</name>
<gene>
    <name evidence="1" type="primary">GIP</name>
    <name evidence="1" type="ORF">CR513_57683</name>
</gene>
<dbReference type="STRING" id="157652.A0A371ECS7"/>
<organism evidence="1 2">
    <name type="scientific">Mucuna pruriens</name>
    <name type="common">Velvet bean</name>
    <name type="synonym">Dolichos pruriens</name>
    <dbReference type="NCBI Taxonomy" id="157652"/>
    <lineage>
        <taxon>Eukaryota</taxon>
        <taxon>Viridiplantae</taxon>
        <taxon>Streptophyta</taxon>
        <taxon>Embryophyta</taxon>
        <taxon>Tracheophyta</taxon>
        <taxon>Spermatophyta</taxon>
        <taxon>Magnoliopsida</taxon>
        <taxon>eudicotyledons</taxon>
        <taxon>Gunneridae</taxon>
        <taxon>Pentapetalae</taxon>
        <taxon>rosids</taxon>
        <taxon>fabids</taxon>
        <taxon>Fabales</taxon>
        <taxon>Fabaceae</taxon>
        <taxon>Papilionoideae</taxon>
        <taxon>50 kb inversion clade</taxon>
        <taxon>NPAAA clade</taxon>
        <taxon>indigoferoid/millettioid clade</taxon>
        <taxon>Phaseoleae</taxon>
        <taxon>Mucuna</taxon>
    </lineage>
</organism>
<dbReference type="PANTHER" id="PTHR11439">
    <property type="entry name" value="GAG-POL-RELATED RETROTRANSPOSON"/>
    <property type="match status" value="1"/>
</dbReference>
<feature type="non-terminal residue" evidence="1">
    <location>
        <position position="1"/>
    </location>
</feature>
<proteinExistence type="predicted"/>
<comment type="caution">
    <text evidence="1">The sequence shown here is derived from an EMBL/GenBank/DDBJ whole genome shotgun (WGS) entry which is preliminary data.</text>
</comment>
<evidence type="ECO:0000313" key="1">
    <source>
        <dbReference type="EMBL" id="RDX63838.1"/>
    </source>
</evidence>
<evidence type="ECO:0000313" key="2">
    <source>
        <dbReference type="Proteomes" id="UP000257109"/>
    </source>
</evidence>
<dbReference type="EMBL" id="QJKJ01014681">
    <property type="protein sequence ID" value="RDX63838.1"/>
    <property type="molecule type" value="Genomic_DNA"/>
</dbReference>
<protein>
    <submittedName>
        <fullName evidence="1">Copia protein</fullName>
    </submittedName>
</protein>
<sequence>MIVIGDDEIEKLTLKEKLAIQFKMKELGKLIYFLKIEVAYPKQGILISEMKHVLDLLKETRKLGCKTSKVPIEQNHRIDCEESPTIEKSDIAYVVSVVKQFMYDPRKRYLQAVERILQYLKVSPGKRLLFRKEDANYAGSVVDRRSTFGYCMFLGGNLVTWRTISIAHNPIQHDKTKNIEIDKYFIKEKLNSGLVVTAHIATRLQVVDVFTKGLPAARFQELNDKLGMIDIHLLT</sequence>
<dbReference type="OrthoDB" id="2551793at2759"/>
<dbReference type="AlphaFoldDB" id="A0A371ECS7"/>
<reference evidence="1" key="1">
    <citation type="submission" date="2018-05" db="EMBL/GenBank/DDBJ databases">
        <title>Draft genome of Mucuna pruriens seed.</title>
        <authorList>
            <person name="Nnadi N.E."/>
            <person name="Vos R."/>
            <person name="Hasami M.H."/>
            <person name="Devisetty U.K."/>
            <person name="Aguiy J.C."/>
        </authorList>
    </citation>
    <scope>NUCLEOTIDE SEQUENCE [LARGE SCALE GENOMIC DNA]</scope>
    <source>
        <strain evidence="1">JCA_2017</strain>
    </source>
</reference>
<accession>A0A371ECS7</accession>
<dbReference type="PANTHER" id="PTHR11439:SF463">
    <property type="entry name" value="REVERSE TRANSCRIPTASE TY1_COPIA-TYPE DOMAIN-CONTAINING PROTEIN"/>
    <property type="match status" value="1"/>
</dbReference>
<dbReference type="Proteomes" id="UP000257109">
    <property type="component" value="Unassembled WGS sequence"/>
</dbReference>
<dbReference type="CDD" id="cd09272">
    <property type="entry name" value="RNase_HI_RT_Ty1"/>
    <property type="match status" value="1"/>
</dbReference>
<keyword evidence="2" id="KW-1185">Reference proteome</keyword>